<comment type="caution">
    <text evidence="6">The sequence shown here is derived from an EMBL/GenBank/DDBJ whole genome shotgun (WGS) entry which is preliminary data.</text>
</comment>
<proteinExistence type="predicted"/>
<dbReference type="InterPro" id="IPR052158">
    <property type="entry name" value="INH-QAR"/>
</dbReference>
<dbReference type="PATRIC" id="fig|698759.3.peg.2211"/>
<keyword evidence="3" id="KW-0804">Transcription</keyword>
<feature type="compositionally biased region" description="Basic residues" evidence="4">
    <location>
        <begin position="64"/>
        <end position="73"/>
    </location>
</feature>
<accession>L1L3D7</accession>
<feature type="region of interest" description="Disordered" evidence="4">
    <location>
        <begin position="150"/>
        <end position="171"/>
    </location>
</feature>
<feature type="compositionally biased region" description="Basic and acidic residues" evidence="4">
    <location>
        <begin position="10"/>
        <end position="48"/>
    </location>
</feature>
<dbReference type="EMBL" id="AEJC01000163">
    <property type="protein sequence ID" value="EKX67220.1"/>
    <property type="molecule type" value="Genomic_DNA"/>
</dbReference>
<dbReference type="SUPFAM" id="SSF46689">
    <property type="entry name" value="Homeodomain-like"/>
    <property type="match status" value="2"/>
</dbReference>
<dbReference type="Pfam" id="PF12833">
    <property type="entry name" value="HTH_18"/>
    <property type="match status" value="1"/>
</dbReference>
<dbReference type="SMART" id="SM00342">
    <property type="entry name" value="HTH_ARAC"/>
    <property type="match status" value="1"/>
</dbReference>
<evidence type="ECO:0000313" key="7">
    <source>
        <dbReference type="Proteomes" id="UP000010411"/>
    </source>
</evidence>
<dbReference type="InterPro" id="IPR018062">
    <property type="entry name" value="HTH_AraC-typ_CS"/>
</dbReference>
<dbReference type="PANTHER" id="PTHR43130:SF3">
    <property type="entry name" value="HTH-TYPE TRANSCRIPTIONAL REGULATOR RV1931C"/>
    <property type="match status" value="1"/>
</dbReference>
<keyword evidence="7" id="KW-1185">Reference proteome</keyword>
<evidence type="ECO:0000256" key="1">
    <source>
        <dbReference type="ARBA" id="ARBA00023015"/>
    </source>
</evidence>
<keyword evidence="2" id="KW-0238">DNA-binding</keyword>
<dbReference type="PANTHER" id="PTHR43130">
    <property type="entry name" value="ARAC-FAMILY TRANSCRIPTIONAL REGULATOR"/>
    <property type="match status" value="1"/>
</dbReference>
<dbReference type="GO" id="GO:0043565">
    <property type="term" value="F:sequence-specific DNA binding"/>
    <property type="evidence" value="ECO:0007669"/>
    <property type="project" value="InterPro"/>
</dbReference>
<keyword evidence="1" id="KW-0805">Transcription regulation</keyword>
<evidence type="ECO:0000259" key="5">
    <source>
        <dbReference type="PROSITE" id="PS01124"/>
    </source>
</evidence>
<evidence type="ECO:0000313" key="6">
    <source>
        <dbReference type="EMBL" id="EKX67220.1"/>
    </source>
</evidence>
<dbReference type="CDD" id="cd03137">
    <property type="entry name" value="GATase1_AraC_1"/>
    <property type="match status" value="1"/>
</dbReference>
<dbReference type="GO" id="GO:0003700">
    <property type="term" value="F:DNA-binding transcription factor activity"/>
    <property type="evidence" value="ECO:0007669"/>
    <property type="project" value="InterPro"/>
</dbReference>
<organism evidence="6 7">
    <name type="scientific">Streptomyces ipomoeae 91-03</name>
    <dbReference type="NCBI Taxonomy" id="698759"/>
    <lineage>
        <taxon>Bacteria</taxon>
        <taxon>Bacillati</taxon>
        <taxon>Actinomycetota</taxon>
        <taxon>Actinomycetes</taxon>
        <taxon>Kitasatosporales</taxon>
        <taxon>Streptomycetaceae</taxon>
        <taxon>Streptomyces</taxon>
    </lineage>
</organism>
<feature type="domain" description="HTH araC/xylS-type" evidence="5">
    <location>
        <begin position="429"/>
        <end position="527"/>
    </location>
</feature>
<dbReference type="InterPro" id="IPR029062">
    <property type="entry name" value="Class_I_gatase-like"/>
</dbReference>
<dbReference type="AlphaFoldDB" id="L1L3D7"/>
<dbReference type="Proteomes" id="UP000010411">
    <property type="component" value="Unassembled WGS sequence"/>
</dbReference>
<reference evidence="6 7" key="1">
    <citation type="submission" date="2012-11" db="EMBL/GenBank/DDBJ databases">
        <authorList>
            <person name="Huguet-Tapia J.C."/>
            <person name="Durkin A.S."/>
            <person name="Pettis G.S."/>
            <person name="Badger J.H."/>
        </authorList>
    </citation>
    <scope>NUCLEOTIDE SEQUENCE [LARGE SCALE GENOMIC DNA]</scope>
    <source>
        <strain evidence="6 7">91-03</strain>
    </source>
</reference>
<feature type="region of interest" description="Disordered" evidence="4">
    <location>
        <begin position="1"/>
        <end position="130"/>
    </location>
</feature>
<dbReference type="Pfam" id="PF01965">
    <property type="entry name" value="DJ-1_PfpI"/>
    <property type="match status" value="1"/>
</dbReference>
<evidence type="ECO:0000256" key="4">
    <source>
        <dbReference type="SAM" id="MobiDB-lite"/>
    </source>
</evidence>
<name>L1L3D7_9ACTN</name>
<dbReference type="Gene3D" id="3.40.50.880">
    <property type="match status" value="1"/>
</dbReference>
<dbReference type="InterPro" id="IPR009057">
    <property type="entry name" value="Homeodomain-like_sf"/>
</dbReference>
<feature type="compositionally biased region" description="Basic and acidic residues" evidence="4">
    <location>
        <begin position="99"/>
        <end position="108"/>
    </location>
</feature>
<evidence type="ECO:0000256" key="2">
    <source>
        <dbReference type="ARBA" id="ARBA00023125"/>
    </source>
</evidence>
<evidence type="ECO:0000256" key="3">
    <source>
        <dbReference type="ARBA" id="ARBA00023163"/>
    </source>
</evidence>
<dbReference type="InterPro" id="IPR018060">
    <property type="entry name" value="HTH_AraC"/>
</dbReference>
<dbReference type="SUPFAM" id="SSF52317">
    <property type="entry name" value="Class I glutamine amidotransferase-like"/>
    <property type="match status" value="1"/>
</dbReference>
<dbReference type="InterPro" id="IPR002818">
    <property type="entry name" value="DJ-1/PfpI"/>
</dbReference>
<gene>
    <name evidence="6" type="ORF">STRIP9103_06618</name>
</gene>
<sequence length="534" mass="57919">MGVEGADAGEPLHPRVVLDRDGDRESDGLGRPHDHVPAAVDDRLRDADIAPALRVGPGRGQQHQGRRPARHGQRPVVCGARSVSHDPPLCGRGEATQTIDRRRTDLRSGRAGHAVRGGSPHVGARVRLPNGSVDGGLAPLRVPELPVDAPVAYGADDGGQDHQGEHPEDDQCSDECLRLRLVHGHHFAAGRSWPTVAGLPHTLELLPSARHTGSMLTNVATVLLDGVHPFELGVACEVFGLDRSDEGLPVYDFAVASAEGPTLRTPSGFTVSTTYGLDRLEEADLVVVPAGDSYVHRIYPTELLDALRRAVDRGARVLSVCSGVFALGAAGLLDGRACAVHWKHAEELARRYPRAIVEPDVLYVDADPVITSAGTAAGIDACLHIVRKEQGPEVANKIARRMVVPPHRDGGQAQYIERPLPPSQGDTMSEMLAWMERHLDKEVTVEQLAARAHMSPRTFARRFQQETGTTPYRWILRQRVLLAQRLLEATDETMDAIAWRTGFGTAAALRHQFVRSLGTTPQAYRRTFRGPEAA</sequence>
<dbReference type="PROSITE" id="PS01124">
    <property type="entry name" value="HTH_ARAC_FAMILY_2"/>
    <property type="match status" value="1"/>
</dbReference>
<dbReference type="Gene3D" id="1.10.10.60">
    <property type="entry name" value="Homeodomain-like"/>
    <property type="match status" value="1"/>
</dbReference>
<protein>
    <submittedName>
        <fullName evidence="6">Transcriptional regulator, AraC family</fullName>
    </submittedName>
</protein>
<dbReference type="PROSITE" id="PS00041">
    <property type="entry name" value="HTH_ARAC_FAMILY_1"/>
    <property type="match status" value="1"/>
</dbReference>